<evidence type="ECO:0000313" key="5">
    <source>
        <dbReference type="Proteomes" id="UP000268094"/>
    </source>
</evidence>
<dbReference type="PANTHER" id="PTHR11240">
    <property type="entry name" value="RIBONUCLEASE T2"/>
    <property type="match status" value="1"/>
</dbReference>
<name>A0A3A8HSQ5_9BACT</name>
<keyword evidence="5" id="KW-1185">Reference proteome</keyword>
<dbReference type="Gene3D" id="3.90.730.10">
    <property type="entry name" value="Ribonuclease T2-like"/>
    <property type="match status" value="1"/>
</dbReference>
<dbReference type="InterPro" id="IPR033130">
    <property type="entry name" value="RNase_T2_His_AS_2"/>
</dbReference>
<accession>A0A3A8HSQ5</accession>
<evidence type="ECO:0000256" key="3">
    <source>
        <dbReference type="SAM" id="MobiDB-lite"/>
    </source>
</evidence>
<dbReference type="Pfam" id="PF00445">
    <property type="entry name" value="Ribonuclease_T2"/>
    <property type="match status" value="1"/>
</dbReference>
<dbReference type="EMBL" id="RAVZ01000376">
    <property type="protein sequence ID" value="RKG74267.1"/>
    <property type="molecule type" value="Genomic_DNA"/>
</dbReference>
<protein>
    <submittedName>
        <fullName evidence="4">Uncharacterized protein</fullName>
    </submittedName>
</protein>
<sequence>MWLCLVIVQGCRTRPETPPAPTPAAKVATTRPLDQATAEALDIEFGRPQATACNCFAADPSATDGGACATPRFGAYLLALTWAPNFCSGHPDKEQCRQLKGSFAATHLTIHGLWPQFTDAEEQQQRCAYPAYCGGLCECRSRNAPSHCFPDPSTIPDTMGTYGPGFVTDNFFLANHEWPKHGSCTGMDARSYFSSSIDALLSLPGDQGTPALLRDNIGGGVPLSELRSAFGAEDSVAFGCDPRCNLSAVTVCFGVGDQGRPTTRIPCPRNVTDSSSNSCVGDPQRPRCPTVSLQAVSSGGGG</sequence>
<dbReference type="AlphaFoldDB" id="A0A3A8HSQ5"/>
<gene>
    <name evidence="4" type="ORF">D7V88_35160</name>
</gene>
<reference evidence="5" key="1">
    <citation type="submission" date="2018-09" db="EMBL/GenBank/DDBJ databases">
        <authorList>
            <person name="Livingstone P.G."/>
            <person name="Whitworth D.E."/>
        </authorList>
    </citation>
    <scope>NUCLEOTIDE SEQUENCE [LARGE SCALE GENOMIC DNA]</scope>
    <source>
        <strain evidence="5">CA054A</strain>
    </source>
</reference>
<evidence type="ECO:0000313" key="4">
    <source>
        <dbReference type="EMBL" id="RKG74267.1"/>
    </source>
</evidence>
<dbReference type="PANTHER" id="PTHR11240:SF22">
    <property type="entry name" value="RIBONUCLEASE T2"/>
    <property type="match status" value="1"/>
</dbReference>
<dbReference type="InterPro" id="IPR001568">
    <property type="entry name" value="RNase_T2-like"/>
</dbReference>
<dbReference type="GO" id="GO:0006401">
    <property type="term" value="P:RNA catabolic process"/>
    <property type="evidence" value="ECO:0007669"/>
    <property type="project" value="UniProtKB-ARBA"/>
</dbReference>
<comment type="caution">
    <text evidence="4">The sequence shown here is derived from an EMBL/GenBank/DDBJ whole genome shotgun (WGS) entry which is preliminary data.</text>
</comment>
<dbReference type="GO" id="GO:0033897">
    <property type="term" value="F:ribonuclease T2 activity"/>
    <property type="evidence" value="ECO:0007669"/>
    <property type="project" value="InterPro"/>
</dbReference>
<evidence type="ECO:0000256" key="1">
    <source>
        <dbReference type="ARBA" id="ARBA00007469"/>
    </source>
</evidence>
<dbReference type="GO" id="GO:0003723">
    <property type="term" value="F:RNA binding"/>
    <property type="evidence" value="ECO:0007669"/>
    <property type="project" value="InterPro"/>
</dbReference>
<organism evidence="4 5">
    <name type="scientific">Corallococcus terminator</name>
    <dbReference type="NCBI Taxonomy" id="2316733"/>
    <lineage>
        <taxon>Bacteria</taxon>
        <taxon>Pseudomonadati</taxon>
        <taxon>Myxococcota</taxon>
        <taxon>Myxococcia</taxon>
        <taxon>Myxococcales</taxon>
        <taxon>Cystobacterineae</taxon>
        <taxon>Myxococcaceae</taxon>
        <taxon>Corallococcus</taxon>
    </lineage>
</organism>
<dbReference type="PROSITE" id="PS00531">
    <property type="entry name" value="RNASE_T2_2"/>
    <property type="match status" value="1"/>
</dbReference>
<dbReference type="SUPFAM" id="SSF55895">
    <property type="entry name" value="Ribonuclease Rh-like"/>
    <property type="match status" value="1"/>
</dbReference>
<feature type="region of interest" description="Disordered" evidence="3">
    <location>
        <begin position="266"/>
        <end position="285"/>
    </location>
</feature>
<proteinExistence type="inferred from homology"/>
<dbReference type="PROSITE" id="PS00530">
    <property type="entry name" value="RNASE_T2_1"/>
    <property type="match status" value="1"/>
</dbReference>
<dbReference type="InterPro" id="IPR036430">
    <property type="entry name" value="RNase_T2-like_sf"/>
</dbReference>
<feature type="non-terminal residue" evidence="4">
    <location>
        <position position="302"/>
    </location>
</feature>
<dbReference type="Proteomes" id="UP000268094">
    <property type="component" value="Unassembled WGS sequence"/>
</dbReference>
<dbReference type="InterPro" id="IPR018188">
    <property type="entry name" value="RNase_T2_His_AS_1"/>
</dbReference>
<evidence type="ECO:0000256" key="2">
    <source>
        <dbReference type="RuleBase" id="RU004328"/>
    </source>
</evidence>
<comment type="similarity">
    <text evidence="1 2">Belongs to the RNase T2 family.</text>
</comment>